<evidence type="ECO:0000313" key="1">
    <source>
        <dbReference type="EMBL" id="SDG15473.1"/>
    </source>
</evidence>
<dbReference type="OrthoDB" id="143720at2"/>
<dbReference type="Pfam" id="PF10720">
    <property type="entry name" value="DUF2515"/>
    <property type="match status" value="1"/>
</dbReference>
<dbReference type="Proteomes" id="UP000317951">
    <property type="component" value="Unassembled WGS sequence"/>
</dbReference>
<evidence type="ECO:0000313" key="4">
    <source>
        <dbReference type="Proteomes" id="UP000317951"/>
    </source>
</evidence>
<dbReference type="RefSeq" id="WP_010566290.1">
    <property type="nucleotide sequence ID" value="NZ_LT629689.1"/>
</dbReference>
<dbReference type="GeneID" id="78556451"/>
<gene>
    <name evidence="2" type="ORF">FIV36_23160</name>
    <name evidence="1" type="ORF">SAMN05216591_5114</name>
</gene>
<reference evidence="1 3" key="1">
    <citation type="submission" date="2016-10" db="EMBL/GenBank/DDBJ databases">
        <authorList>
            <person name="Varghese N."/>
            <person name="Submissions S."/>
        </authorList>
    </citation>
    <scope>NUCLEOTIDE SEQUENCE [LARGE SCALE GENOMIC DNA]</scope>
    <source>
        <strain evidence="1 3">DSM 17835</strain>
    </source>
</reference>
<accession>A0A5C5Q7M2</accession>
<dbReference type="EMBL" id="LT629689">
    <property type="protein sequence ID" value="SDG15473.1"/>
    <property type="molecule type" value="Genomic_DNA"/>
</dbReference>
<evidence type="ECO:0000313" key="2">
    <source>
        <dbReference type="EMBL" id="TWS01715.1"/>
    </source>
</evidence>
<organism evidence="2 4">
    <name type="scientific">Pseudomonas extremaustralis</name>
    <dbReference type="NCBI Taxonomy" id="359110"/>
    <lineage>
        <taxon>Bacteria</taxon>
        <taxon>Pseudomonadati</taxon>
        <taxon>Pseudomonadota</taxon>
        <taxon>Gammaproteobacteria</taxon>
        <taxon>Pseudomonadales</taxon>
        <taxon>Pseudomonadaceae</taxon>
        <taxon>Pseudomonas</taxon>
    </lineage>
</organism>
<protein>
    <submittedName>
        <fullName evidence="2">Uncharacterized protein</fullName>
    </submittedName>
</protein>
<reference evidence="2 4" key="2">
    <citation type="submission" date="2019-06" db="EMBL/GenBank/DDBJ databases">
        <title>Pseudomonas bimorpha sp. nov. isolated from bovine raw milk and skim milk concentrate.</title>
        <authorList>
            <person name="Hofmann K."/>
            <person name="Huptas C."/>
            <person name="Doll E."/>
            <person name="Scherer S."/>
            <person name="Wenning M."/>
        </authorList>
    </citation>
    <scope>NUCLEOTIDE SEQUENCE [LARGE SCALE GENOMIC DNA]</scope>
    <source>
        <strain evidence="2 4">DSM 17835</strain>
    </source>
</reference>
<evidence type="ECO:0000313" key="3">
    <source>
        <dbReference type="Proteomes" id="UP000182858"/>
    </source>
</evidence>
<dbReference type="Proteomes" id="UP000182858">
    <property type="component" value="Chromosome I"/>
</dbReference>
<keyword evidence="3" id="KW-1185">Reference proteome</keyword>
<proteinExistence type="predicted"/>
<dbReference type="AlphaFoldDB" id="A0A5C5Q7M2"/>
<sequence>MTTQALVPHELDTKKLWDSTVELSTCKRITSHDGRNPKTTIVVPILTCRCLWKRFQREAEDWIAPGGVLIADPQARNRRINAAYAQLWLADNRFQWAGLAAFASKQVGCGLLHAVTLDERIEAEKRAYQQLRDKAPQDLLDRRRLINIRPKSEEWHAWDQARQQNPLPQASNPLLGGAVATLQDQLKYVHEMLALGNTALFLDVYPLHRFYMVRGFEEMQTCLEDRNSLKDEVIWPIADKVEFGAFQTEVSDSFRAIESGNIAKGVDYMAAHEQLNILQPAMYDDPDFAKLMQGTQAGDVLSIVTGLFTGISEEIQLTLASQCKVTDDRRVSFSSNPFANLADKNQRMEFVGRAATQFDQLLKNPITRAQLERSIFEISTGMDIKP</sequence>
<dbReference type="EMBL" id="VFET01000024">
    <property type="protein sequence ID" value="TWS01715.1"/>
    <property type="molecule type" value="Genomic_DNA"/>
</dbReference>
<dbReference type="InterPro" id="IPR019658">
    <property type="entry name" value="DUF2515"/>
</dbReference>
<name>A0A5C5Q7M2_9PSED</name>